<sequence>MRFTYSIILIACFVFTSLGQTGFYVKYKAEFNTSSEDAEMMKTIMNGSSIEVAANANNTWVKTNMGLMMTMTMELDVELKKMTMFMTGTMGNMAFSGNTDSLKDDEEQNKTEVELIDETKKILGVNCKKAITKDEFGNVSTYWYTENFKRPEGMKQMPSNVPGLCLQFITESEEFTISYTAVEFNDNAKMKDYKVVIPEGTEIKSLEEMKNMGVGG</sequence>
<accession>A0ABW3N5L9</accession>
<organism evidence="1 2">
    <name type="scientific">Winogradskyella litorisediminis</name>
    <dbReference type="NCBI Taxonomy" id="1156618"/>
    <lineage>
        <taxon>Bacteria</taxon>
        <taxon>Pseudomonadati</taxon>
        <taxon>Bacteroidota</taxon>
        <taxon>Flavobacteriia</taxon>
        <taxon>Flavobacteriales</taxon>
        <taxon>Flavobacteriaceae</taxon>
        <taxon>Winogradskyella</taxon>
    </lineage>
</organism>
<dbReference type="EMBL" id="JBHTJL010000009">
    <property type="protein sequence ID" value="MFD1062742.1"/>
    <property type="molecule type" value="Genomic_DNA"/>
</dbReference>
<protein>
    <recommendedName>
        <fullName evidence="3">DUF4412 domain-containing protein</fullName>
    </recommendedName>
</protein>
<dbReference type="RefSeq" id="WP_386128878.1">
    <property type="nucleotide sequence ID" value="NZ_JBHTJL010000009.1"/>
</dbReference>
<evidence type="ECO:0000313" key="1">
    <source>
        <dbReference type="EMBL" id="MFD1062742.1"/>
    </source>
</evidence>
<gene>
    <name evidence="1" type="ORF">ACFQ1Q_05745</name>
</gene>
<dbReference type="Proteomes" id="UP001597013">
    <property type="component" value="Unassembled WGS sequence"/>
</dbReference>
<dbReference type="Pfam" id="PF22252">
    <property type="entry name" value="PNGase_F-II_N"/>
    <property type="match status" value="1"/>
</dbReference>
<name>A0ABW3N5L9_9FLAO</name>
<evidence type="ECO:0000313" key="2">
    <source>
        <dbReference type="Proteomes" id="UP001597013"/>
    </source>
</evidence>
<reference evidence="2" key="1">
    <citation type="journal article" date="2019" name="Int. J. Syst. Evol. Microbiol.">
        <title>The Global Catalogue of Microorganisms (GCM) 10K type strain sequencing project: providing services to taxonomists for standard genome sequencing and annotation.</title>
        <authorList>
            <consortium name="The Broad Institute Genomics Platform"/>
            <consortium name="The Broad Institute Genome Sequencing Center for Infectious Disease"/>
            <person name="Wu L."/>
            <person name="Ma J."/>
        </authorList>
    </citation>
    <scope>NUCLEOTIDE SEQUENCE [LARGE SCALE GENOMIC DNA]</scope>
    <source>
        <strain evidence="2">CCUG 62215</strain>
    </source>
</reference>
<proteinExistence type="predicted"/>
<evidence type="ECO:0008006" key="3">
    <source>
        <dbReference type="Google" id="ProtNLM"/>
    </source>
</evidence>
<comment type="caution">
    <text evidence="1">The sequence shown here is derived from an EMBL/GenBank/DDBJ whole genome shotgun (WGS) entry which is preliminary data.</text>
</comment>
<keyword evidence="2" id="KW-1185">Reference proteome</keyword>